<comment type="domain">
    <text evidence="5">The RxLR-dEER motif acts to carry the protein into the host cell cytoplasm through binding to cell surface phosphatidylinositol-3-phosphate.</text>
</comment>
<gene>
    <name evidence="6" type="ORF">PHMEG_00028742</name>
</gene>
<evidence type="ECO:0000313" key="6">
    <source>
        <dbReference type="EMBL" id="OWZ00140.1"/>
    </source>
</evidence>
<comment type="similarity">
    <text evidence="2 5">Belongs to the RxLR effector family.</text>
</comment>
<evidence type="ECO:0000256" key="4">
    <source>
        <dbReference type="ARBA" id="ARBA00022729"/>
    </source>
</evidence>
<organism evidence="6 7">
    <name type="scientific">Phytophthora megakarya</name>
    <dbReference type="NCBI Taxonomy" id="4795"/>
    <lineage>
        <taxon>Eukaryota</taxon>
        <taxon>Sar</taxon>
        <taxon>Stramenopiles</taxon>
        <taxon>Oomycota</taxon>
        <taxon>Peronosporomycetes</taxon>
        <taxon>Peronosporales</taxon>
        <taxon>Peronosporaceae</taxon>
        <taxon>Phytophthora</taxon>
    </lineage>
</organism>
<keyword evidence="4 5" id="KW-0732">Signal</keyword>
<evidence type="ECO:0000256" key="1">
    <source>
        <dbReference type="ARBA" id="ARBA00004613"/>
    </source>
</evidence>
<reference evidence="7" key="1">
    <citation type="submission" date="2017-03" db="EMBL/GenBank/DDBJ databases">
        <title>Phytopthora megakarya and P. palmivora, two closely related causual agents of cacao black pod achieved similar genome size and gene model numbers by different mechanisms.</title>
        <authorList>
            <person name="Ali S."/>
            <person name="Shao J."/>
            <person name="Larry D.J."/>
            <person name="Kronmiller B."/>
            <person name="Shen D."/>
            <person name="Strem M.D."/>
            <person name="Melnick R.L."/>
            <person name="Guiltinan M.J."/>
            <person name="Tyler B.M."/>
            <person name="Meinhardt L.W."/>
            <person name="Bailey B.A."/>
        </authorList>
    </citation>
    <scope>NUCLEOTIDE SEQUENCE [LARGE SCALE GENOMIC DNA]</scope>
    <source>
        <strain evidence="7">zdho120</strain>
    </source>
</reference>
<name>A0A225V6W6_9STRA</name>
<keyword evidence="7" id="KW-1185">Reference proteome</keyword>
<evidence type="ECO:0000256" key="5">
    <source>
        <dbReference type="RuleBase" id="RU367124"/>
    </source>
</evidence>
<protein>
    <recommendedName>
        <fullName evidence="5">RxLR effector protein</fullName>
    </recommendedName>
</protein>
<evidence type="ECO:0000256" key="3">
    <source>
        <dbReference type="ARBA" id="ARBA00022525"/>
    </source>
</evidence>
<keyword evidence="3 5" id="KW-0964">Secreted</keyword>
<comment type="caution">
    <text evidence="6">The sequence shown here is derived from an EMBL/GenBank/DDBJ whole genome shotgun (WGS) entry which is preliminary data.</text>
</comment>
<dbReference type="Proteomes" id="UP000198211">
    <property type="component" value="Unassembled WGS sequence"/>
</dbReference>
<accession>A0A225V6W6</accession>
<feature type="chain" id="PRO_5044975961" description="RxLR effector protein" evidence="5">
    <location>
        <begin position="21"/>
        <end position="157"/>
    </location>
</feature>
<dbReference type="InterPro" id="IPR031825">
    <property type="entry name" value="RXLR"/>
</dbReference>
<proteinExistence type="inferred from homology"/>
<comment type="function">
    <text evidence="5">Effector that suppresses plant defense responses during pathogen infection.</text>
</comment>
<evidence type="ECO:0000256" key="2">
    <source>
        <dbReference type="ARBA" id="ARBA00010400"/>
    </source>
</evidence>
<dbReference type="Pfam" id="PF16810">
    <property type="entry name" value="RXLR"/>
    <property type="match status" value="1"/>
</dbReference>
<comment type="subcellular location">
    <subcellularLocation>
        <location evidence="1 5">Secreted</location>
    </subcellularLocation>
</comment>
<feature type="signal peptide" evidence="5">
    <location>
        <begin position="1"/>
        <end position="20"/>
    </location>
</feature>
<dbReference type="EMBL" id="NBNE01007859">
    <property type="protein sequence ID" value="OWZ00140.1"/>
    <property type="molecule type" value="Genomic_DNA"/>
</dbReference>
<sequence length="157" mass="18502">MGRYLFLLLLTVVFVARGDALTRVSGTTEELQVFRSGVSSSLSNQILHRRFLRSSDSLKTTNGAENVINEERSIIALTKLKTATKKIFDVILKPFKKADHWFMKRLQNDVFERRYRNGETPDNLFKRLGLSTTNERWRYNDYEEYRKFWTKKKGTIK</sequence>
<evidence type="ECO:0000313" key="7">
    <source>
        <dbReference type="Proteomes" id="UP000198211"/>
    </source>
</evidence>
<dbReference type="AlphaFoldDB" id="A0A225V6W6"/>